<protein>
    <recommendedName>
        <fullName evidence="1">M23ase beta-sheet core domain-containing protein</fullName>
    </recommendedName>
</protein>
<dbReference type="Gene3D" id="2.70.70.10">
    <property type="entry name" value="Glucose Permease (Domain IIA)"/>
    <property type="match status" value="1"/>
</dbReference>
<dbReference type="InterPro" id="IPR050570">
    <property type="entry name" value="Cell_wall_metabolism_enzyme"/>
</dbReference>
<name>A0A2M7YPK4_9BACT</name>
<accession>A0A2M7YPK4</accession>
<gene>
    <name evidence="2" type="ORF">CO159_00510</name>
</gene>
<dbReference type="PANTHER" id="PTHR21666:SF270">
    <property type="entry name" value="MUREIN HYDROLASE ACTIVATOR ENVC"/>
    <property type="match status" value="1"/>
</dbReference>
<sequence>MDGYYEFSKLSPGVYTIFVDPPDWSSAGMTHINNIAVYDGKITTRTFILNEGATLAGLVTVEGVPLSTEAAKVDLYWTSNDRDVCESTGINGPWQSSGTYAFYNLEASTFAYYVRATRTGINKAGEVKPVSISTTVPNAQDFYLLSAVSAISGTITNNTELPPETMYYMYAIDPSSIPVYRSGVLAWPLQGAINQRYGPTSQTGFINDAYNFHNGIDIDANIGDPIKSAGDGVVKAIGNDGKYAYGKWVAIDHQNGLITLYGHFSGYAVSVGQKVKAGQVIGYAGNTGFSTGPHLHFTVYAANTFSVQDKWYGLLPLGGSINPMNYL</sequence>
<dbReference type="GO" id="GO:0004222">
    <property type="term" value="F:metalloendopeptidase activity"/>
    <property type="evidence" value="ECO:0007669"/>
    <property type="project" value="TreeGrafter"/>
</dbReference>
<dbReference type="SUPFAM" id="SSF51261">
    <property type="entry name" value="Duplicated hybrid motif"/>
    <property type="match status" value="1"/>
</dbReference>
<dbReference type="Pfam" id="PF01551">
    <property type="entry name" value="Peptidase_M23"/>
    <property type="match status" value="1"/>
</dbReference>
<dbReference type="AlphaFoldDB" id="A0A2M7YPK4"/>
<evidence type="ECO:0000259" key="1">
    <source>
        <dbReference type="Pfam" id="PF01551"/>
    </source>
</evidence>
<dbReference type="InterPro" id="IPR016047">
    <property type="entry name" value="M23ase_b-sheet_dom"/>
</dbReference>
<dbReference type="CDD" id="cd12797">
    <property type="entry name" value="M23_peptidase"/>
    <property type="match status" value="1"/>
</dbReference>
<dbReference type="Proteomes" id="UP000230434">
    <property type="component" value="Unassembled WGS sequence"/>
</dbReference>
<evidence type="ECO:0000313" key="3">
    <source>
        <dbReference type="Proteomes" id="UP000230434"/>
    </source>
</evidence>
<comment type="caution">
    <text evidence="2">The sequence shown here is derived from an EMBL/GenBank/DDBJ whole genome shotgun (WGS) entry which is preliminary data.</text>
</comment>
<dbReference type="EMBL" id="PFWF01000010">
    <property type="protein sequence ID" value="PJA64920.1"/>
    <property type="molecule type" value="Genomic_DNA"/>
</dbReference>
<feature type="domain" description="M23ase beta-sheet core" evidence="1">
    <location>
        <begin position="212"/>
        <end position="302"/>
    </location>
</feature>
<reference evidence="3" key="1">
    <citation type="submission" date="2017-09" db="EMBL/GenBank/DDBJ databases">
        <title>Depth-based differentiation of microbial function through sediment-hosted aquifers and enrichment of novel symbionts in the deep terrestrial subsurface.</title>
        <authorList>
            <person name="Probst A.J."/>
            <person name="Ladd B."/>
            <person name="Jarett J.K."/>
            <person name="Geller-Mcgrath D.E."/>
            <person name="Sieber C.M.K."/>
            <person name="Emerson J.B."/>
            <person name="Anantharaman K."/>
            <person name="Thomas B.C."/>
            <person name="Malmstrom R."/>
            <person name="Stieglmeier M."/>
            <person name="Klingl A."/>
            <person name="Woyke T."/>
            <person name="Ryan C.M."/>
            <person name="Banfield J.F."/>
        </authorList>
    </citation>
    <scope>NUCLEOTIDE SEQUENCE [LARGE SCALE GENOMIC DNA]</scope>
</reference>
<organism evidence="2 3">
    <name type="scientific">Candidatus Portnoybacteria bacterium CG_4_9_14_3_um_filter_40_10</name>
    <dbReference type="NCBI Taxonomy" id="1974804"/>
    <lineage>
        <taxon>Bacteria</taxon>
        <taxon>Candidatus Portnoyibacteriota</taxon>
    </lineage>
</organism>
<dbReference type="InterPro" id="IPR011055">
    <property type="entry name" value="Dup_hybrid_motif"/>
</dbReference>
<dbReference type="PANTHER" id="PTHR21666">
    <property type="entry name" value="PEPTIDASE-RELATED"/>
    <property type="match status" value="1"/>
</dbReference>
<proteinExistence type="predicted"/>
<evidence type="ECO:0000313" key="2">
    <source>
        <dbReference type="EMBL" id="PJA64920.1"/>
    </source>
</evidence>